<sequence>MLLTILSFILVFTIITLVHEGGHFIASKRQGIQVHEFGIGFGPTLFSFSKNNTTYKINLLPILGYVKIAGIDIDDPQEKQIPEAEKYYAKSPLQKFKSIFAGPFMNLVLGFILFSLIYMVSGAPAGVSNELAVISPGSEADKIGLRTGDRLLSVDGKIFASPEEAVELIHQSADKELVLGIERNNFKISAKATPKYNKQLKIGLIGFSLKPIYKKINPFVAIYYGLRDALGLMLTILLLLSRLIVGKLSFSDLAGPVGIAQITGQYAHQGFLSLISFLAFFNINVAVLNLLPLPALDGGRLFFVALEYIRRKPISIENENKVHQVGLFVLLGLLAILTVNDFLRIFLR</sequence>
<accession>A0A1F4RFM3</accession>
<keyword evidence="7 11" id="KW-0862">Zinc</keyword>
<evidence type="ECO:0000259" key="12">
    <source>
        <dbReference type="PROSITE" id="PS50106"/>
    </source>
</evidence>
<dbReference type="EMBL" id="METP01000012">
    <property type="protein sequence ID" value="OGC06985.1"/>
    <property type="molecule type" value="Genomic_DNA"/>
</dbReference>
<dbReference type="PANTHER" id="PTHR42837">
    <property type="entry name" value="REGULATOR OF SIGMA-E PROTEASE RSEP"/>
    <property type="match status" value="1"/>
</dbReference>
<dbReference type="SMART" id="SM00228">
    <property type="entry name" value="PDZ"/>
    <property type="match status" value="1"/>
</dbReference>
<organism evidence="13 14">
    <name type="scientific">candidate division WOR-1 bacterium RIFCSPLOWO2_02_FULL_46_20</name>
    <dbReference type="NCBI Taxonomy" id="1802567"/>
    <lineage>
        <taxon>Bacteria</taxon>
        <taxon>Bacillati</taxon>
        <taxon>Saganbacteria</taxon>
    </lineage>
</organism>
<reference evidence="13 14" key="1">
    <citation type="journal article" date="2016" name="Nat. Commun.">
        <title>Thousands of microbial genomes shed light on interconnected biogeochemical processes in an aquifer system.</title>
        <authorList>
            <person name="Anantharaman K."/>
            <person name="Brown C.T."/>
            <person name="Hug L.A."/>
            <person name="Sharon I."/>
            <person name="Castelle C.J."/>
            <person name="Probst A.J."/>
            <person name="Thomas B.C."/>
            <person name="Singh A."/>
            <person name="Wilkins M.J."/>
            <person name="Karaoz U."/>
            <person name="Brodie E.L."/>
            <person name="Williams K.H."/>
            <person name="Hubbard S.S."/>
            <person name="Banfield J.F."/>
        </authorList>
    </citation>
    <scope>NUCLEOTIDE SEQUENCE [LARGE SCALE GENOMIC DNA]</scope>
</reference>
<keyword evidence="11" id="KW-0479">Metal-binding</keyword>
<proteinExistence type="inferred from homology"/>
<feature type="domain" description="PDZ" evidence="12">
    <location>
        <begin position="134"/>
        <end position="185"/>
    </location>
</feature>
<feature type="transmembrane region" description="Helical" evidence="11">
    <location>
        <begin position="229"/>
        <end position="250"/>
    </location>
</feature>
<keyword evidence="4 13" id="KW-0645">Protease</keyword>
<dbReference type="CDD" id="cd06163">
    <property type="entry name" value="S2P-M50_PDZ_RseP-like"/>
    <property type="match status" value="1"/>
</dbReference>
<protein>
    <recommendedName>
        <fullName evidence="11">Zinc metalloprotease</fullName>
        <ecNumber evidence="11">3.4.24.-</ecNumber>
    </recommendedName>
</protein>
<dbReference type="PANTHER" id="PTHR42837:SF2">
    <property type="entry name" value="MEMBRANE METALLOPROTEASE ARASP2, CHLOROPLASTIC-RELATED"/>
    <property type="match status" value="1"/>
</dbReference>
<feature type="transmembrane region" description="Helical" evidence="11">
    <location>
        <begin position="6"/>
        <end position="26"/>
    </location>
</feature>
<dbReference type="Proteomes" id="UP000176938">
    <property type="component" value="Unassembled WGS sequence"/>
</dbReference>
<dbReference type="InterPro" id="IPR036034">
    <property type="entry name" value="PDZ_sf"/>
</dbReference>
<evidence type="ECO:0000256" key="2">
    <source>
        <dbReference type="ARBA" id="ARBA00004141"/>
    </source>
</evidence>
<evidence type="ECO:0000313" key="13">
    <source>
        <dbReference type="EMBL" id="OGC06985.1"/>
    </source>
</evidence>
<feature type="transmembrane region" description="Helical" evidence="11">
    <location>
        <begin position="271"/>
        <end position="291"/>
    </location>
</feature>
<dbReference type="SUPFAM" id="SSF50156">
    <property type="entry name" value="PDZ domain-like"/>
    <property type="match status" value="1"/>
</dbReference>
<dbReference type="EC" id="3.4.24.-" evidence="11"/>
<evidence type="ECO:0000256" key="3">
    <source>
        <dbReference type="ARBA" id="ARBA00007931"/>
    </source>
</evidence>
<keyword evidence="6 11" id="KW-0378">Hydrolase</keyword>
<feature type="transmembrane region" description="Helical" evidence="11">
    <location>
        <begin position="99"/>
        <end position="120"/>
    </location>
</feature>
<name>A0A1F4RFM3_UNCSA</name>
<dbReference type="PROSITE" id="PS50106">
    <property type="entry name" value="PDZ"/>
    <property type="match status" value="1"/>
</dbReference>
<dbReference type="GO" id="GO:0046872">
    <property type="term" value="F:metal ion binding"/>
    <property type="evidence" value="ECO:0007669"/>
    <property type="project" value="UniProtKB-KW"/>
</dbReference>
<comment type="cofactor">
    <cofactor evidence="1 11">
        <name>Zn(2+)</name>
        <dbReference type="ChEBI" id="CHEBI:29105"/>
    </cofactor>
</comment>
<keyword evidence="9 11" id="KW-0482">Metalloprotease</keyword>
<dbReference type="InterPro" id="IPR001478">
    <property type="entry name" value="PDZ"/>
</dbReference>
<keyword evidence="8 11" id="KW-1133">Transmembrane helix</keyword>
<dbReference type="Pfam" id="PF02163">
    <property type="entry name" value="Peptidase_M50"/>
    <property type="match status" value="1"/>
</dbReference>
<comment type="caution">
    <text evidence="13">The sequence shown here is derived from an EMBL/GenBank/DDBJ whole genome shotgun (WGS) entry which is preliminary data.</text>
</comment>
<dbReference type="InterPro" id="IPR008915">
    <property type="entry name" value="Peptidase_M50"/>
</dbReference>
<dbReference type="InterPro" id="IPR041489">
    <property type="entry name" value="PDZ_6"/>
</dbReference>
<gene>
    <name evidence="13" type="ORF">A3H38_00445</name>
</gene>
<evidence type="ECO:0000256" key="10">
    <source>
        <dbReference type="ARBA" id="ARBA00023136"/>
    </source>
</evidence>
<evidence type="ECO:0000256" key="9">
    <source>
        <dbReference type="ARBA" id="ARBA00023049"/>
    </source>
</evidence>
<dbReference type="Pfam" id="PF17820">
    <property type="entry name" value="PDZ_6"/>
    <property type="match status" value="1"/>
</dbReference>
<dbReference type="Gene3D" id="2.30.42.10">
    <property type="match status" value="1"/>
</dbReference>
<evidence type="ECO:0000256" key="11">
    <source>
        <dbReference type="RuleBase" id="RU362031"/>
    </source>
</evidence>
<evidence type="ECO:0000313" key="14">
    <source>
        <dbReference type="Proteomes" id="UP000176938"/>
    </source>
</evidence>
<evidence type="ECO:0000256" key="7">
    <source>
        <dbReference type="ARBA" id="ARBA00022833"/>
    </source>
</evidence>
<comment type="subcellular location">
    <subcellularLocation>
        <location evidence="2">Membrane</location>
        <topology evidence="2">Multi-pass membrane protein</topology>
    </subcellularLocation>
</comment>
<evidence type="ECO:0000256" key="5">
    <source>
        <dbReference type="ARBA" id="ARBA00022692"/>
    </source>
</evidence>
<dbReference type="GO" id="GO:0006508">
    <property type="term" value="P:proteolysis"/>
    <property type="evidence" value="ECO:0007669"/>
    <property type="project" value="UniProtKB-KW"/>
</dbReference>
<evidence type="ECO:0000256" key="6">
    <source>
        <dbReference type="ARBA" id="ARBA00022801"/>
    </source>
</evidence>
<feature type="transmembrane region" description="Helical" evidence="11">
    <location>
        <begin position="325"/>
        <end position="347"/>
    </location>
</feature>
<comment type="similarity">
    <text evidence="3 11">Belongs to the peptidase M50B family.</text>
</comment>
<dbReference type="AlphaFoldDB" id="A0A1F4RFM3"/>
<keyword evidence="10 11" id="KW-0472">Membrane</keyword>
<dbReference type="GO" id="GO:0016020">
    <property type="term" value="C:membrane"/>
    <property type="evidence" value="ECO:0007669"/>
    <property type="project" value="UniProtKB-SubCell"/>
</dbReference>
<dbReference type="NCBIfam" id="TIGR00054">
    <property type="entry name" value="RIP metalloprotease RseP"/>
    <property type="match status" value="1"/>
</dbReference>
<keyword evidence="5 11" id="KW-0812">Transmembrane</keyword>
<dbReference type="InterPro" id="IPR004387">
    <property type="entry name" value="Pept_M50_Zn"/>
</dbReference>
<evidence type="ECO:0000256" key="1">
    <source>
        <dbReference type="ARBA" id="ARBA00001947"/>
    </source>
</evidence>
<evidence type="ECO:0000256" key="8">
    <source>
        <dbReference type="ARBA" id="ARBA00022989"/>
    </source>
</evidence>
<dbReference type="GO" id="GO:0004222">
    <property type="term" value="F:metalloendopeptidase activity"/>
    <property type="evidence" value="ECO:0007669"/>
    <property type="project" value="InterPro"/>
</dbReference>
<evidence type="ECO:0000256" key="4">
    <source>
        <dbReference type="ARBA" id="ARBA00022670"/>
    </source>
</evidence>